<accession>A0A9P4UH31</accession>
<evidence type="ECO:0000256" key="3">
    <source>
        <dbReference type="ARBA" id="ARBA00023015"/>
    </source>
</evidence>
<name>A0A9P4UH31_9PLEO</name>
<protein>
    <recommendedName>
        <fullName evidence="6">Zn(2)-C6 fungal-type domain-containing protein</fullName>
    </recommendedName>
</protein>
<dbReference type="InterPro" id="IPR036864">
    <property type="entry name" value="Zn2-C6_fun-type_DNA-bd_sf"/>
</dbReference>
<dbReference type="PROSITE" id="PS50048">
    <property type="entry name" value="ZN2_CY6_FUNGAL_2"/>
    <property type="match status" value="1"/>
</dbReference>
<keyword evidence="5" id="KW-0539">Nucleus</keyword>
<keyword evidence="4" id="KW-0804">Transcription</keyword>
<sequence>MNGTNGVNHGSPQSLAQRTCAQCKSSKKKCDKVLPKCGRCVRLAIGCLYPDLEKLTDSEPGNEGNDSRFEEVFERLRRIEAQVFSPQPAAHDGTEPQRSLVELARSHGIESPNPINWTLEPGTLKPQYMSLILWQSILATLDEHKATIHGVTRVYLSQTEQWLPMISSIKFEKELALFPQLISSDSFVLLALAIHLVTSPPVDHPPAASLAESPWYRKCKYLFQYYVGFKQPNIELVQAGMLIALFEFNQDIEDRALTTLGICCRLAYLLEFDEVMMKHSSQDLGKLSADDEEVSHVSFADAGTLAHHVSCTDHTNMDGSYPT</sequence>
<dbReference type="GO" id="GO:0000981">
    <property type="term" value="F:DNA-binding transcription factor activity, RNA polymerase II-specific"/>
    <property type="evidence" value="ECO:0007669"/>
    <property type="project" value="InterPro"/>
</dbReference>
<dbReference type="EMBL" id="MU001494">
    <property type="protein sequence ID" value="KAF2449168.1"/>
    <property type="molecule type" value="Genomic_DNA"/>
</dbReference>
<dbReference type="Proteomes" id="UP000799764">
    <property type="component" value="Unassembled WGS sequence"/>
</dbReference>
<dbReference type="PROSITE" id="PS00463">
    <property type="entry name" value="ZN2_CY6_FUNGAL_1"/>
    <property type="match status" value="1"/>
</dbReference>
<keyword evidence="3" id="KW-0805">Transcription regulation</keyword>
<proteinExistence type="predicted"/>
<evidence type="ECO:0000256" key="4">
    <source>
        <dbReference type="ARBA" id="ARBA00023163"/>
    </source>
</evidence>
<dbReference type="OrthoDB" id="3862662at2759"/>
<dbReference type="SMART" id="SM00066">
    <property type="entry name" value="GAL4"/>
    <property type="match status" value="1"/>
</dbReference>
<evidence type="ECO:0000259" key="6">
    <source>
        <dbReference type="PROSITE" id="PS50048"/>
    </source>
</evidence>
<evidence type="ECO:0000313" key="7">
    <source>
        <dbReference type="EMBL" id="KAF2449168.1"/>
    </source>
</evidence>
<evidence type="ECO:0000313" key="8">
    <source>
        <dbReference type="Proteomes" id="UP000799764"/>
    </source>
</evidence>
<dbReference type="Pfam" id="PF00172">
    <property type="entry name" value="Zn_clus"/>
    <property type="match status" value="1"/>
</dbReference>
<feature type="domain" description="Zn(2)-C6 fungal-type" evidence="6">
    <location>
        <begin position="19"/>
        <end position="49"/>
    </location>
</feature>
<evidence type="ECO:0000256" key="2">
    <source>
        <dbReference type="ARBA" id="ARBA00022723"/>
    </source>
</evidence>
<dbReference type="SUPFAM" id="SSF57701">
    <property type="entry name" value="Zn2/Cys6 DNA-binding domain"/>
    <property type="match status" value="1"/>
</dbReference>
<dbReference type="GO" id="GO:0005634">
    <property type="term" value="C:nucleus"/>
    <property type="evidence" value="ECO:0007669"/>
    <property type="project" value="UniProtKB-SubCell"/>
</dbReference>
<dbReference type="InterPro" id="IPR001138">
    <property type="entry name" value="Zn2Cys6_DnaBD"/>
</dbReference>
<dbReference type="AlphaFoldDB" id="A0A9P4UH31"/>
<evidence type="ECO:0000256" key="1">
    <source>
        <dbReference type="ARBA" id="ARBA00004123"/>
    </source>
</evidence>
<dbReference type="InterPro" id="IPR050815">
    <property type="entry name" value="TF_fung"/>
</dbReference>
<comment type="caution">
    <text evidence="7">The sequence shown here is derived from an EMBL/GenBank/DDBJ whole genome shotgun (WGS) entry which is preliminary data.</text>
</comment>
<dbReference type="Gene3D" id="4.10.240.10">
    <property type="entry name" value="Zn(2)-C6 fungal-type DNA-binding domain"/>
    <property type="match status" value="1"/>
</dbReference>
<dbReference type="GO" id="GO:0008270">
    <property type="term" value="F:zinc ion binding"/>
    <property type="evidence" value="ECO:0007669"/>
    <property type="project" value="InterPro"/>
</dbReference>
<keyword evidence="2" id="KW-0479">Metal-binding</keyword>
<dbReference type="PANTHER" id="PTHR47338:SF20">
    <property type="entry name" value="ZN(II)2CYS6 TRANSCRIPTION FACTOR (EUROFUNG)"/>
    <property type="match status" value="1"/>
</dbReference>
<gene>
    <name evidence="7" type="ORF">P171DRAFT_187393</name>
</gene>
<organism evidence="7 8">
    <name type="scientific">Karstenula rhodostoma CBS 690.94</name>
    <dbReference type="NCBI Taxonomy" id="1392251"/>
    <lineage>
        <taxon>Eukaryota</taxon>
        <taxon>Fungi</taxon>
        <taxon>Dikarya</taxon>
        <taxon>Ascomycota</taxon>
        <taxon>Pezizomycotina</taxon>
        <taxon>Dothideomycetes</taxon>
        <taxon>Pleosporomycetidae</taxon>
        <taxon>Pleosporales</taxon>
        <taxon>Massarineae</taxon>
        <taxon>Didymosphaeriaceae</taxon>
        <taxon>Karstenula</taxon>
    </lineage>
</organism>
<reference evidence="7" key="1">
    <citation type="journal article" date="2020" name="Stud. Mycol.">
        <title>101 Dothideomycetes genomes: a test case for predicting lifestyles and emergence of pathogens.</title>
        <authorList>
            <person name="Haridas S."/>
            <person name="Albert R."/>
            <person name="Binder M."/>
            <person name="Bloem J."/>
            <person name="Labutti K."/>
            <person name="Salamov A."/>
            <person name="Andreopoulos B."/>
            <person name="Baker S."/>
            <person name="Barry K."/>
            <person name="Bills G."/>
            <person name="Bluhm B."/>
            <person name="Cannon C."/>
            <person name="Castanera R."/>
            <person name="Culley D."/>
            <person name="Daum C."/>
            <person name="Ezra D."/>
            <person name="Gonzalez J."/>
            <person name="Henrissat B."/>
            <person name="Kuo A."/>
            <person name="Liang C."/>
            <person name="Lipzen A."/>
            <person name="Lutzoni F."/>
            <person name="Magnuson J."/>
            <person name="Mondo S."/>
            <person name="Nolan M."/>
            <person name="Ohm R."/>
            <person name="Pangilinan J."/>
            <person name="Park H.-J."/>
            <person name="Ramirez L."/>
            <person name="Alfaro M."/>
            <person name="Sun H."/>
            <person name="Tritt A."/>
            <person name="Yoshinaga Y."/>
            <person name="Zwiers L.-H."/>
            <person name="Turgeon B."/>
            <person name="Goodwin S."/>
            <person name="Spatafora J."/>
            <person name="Crous P."/>
            <person name="Grigoriev I."/>
        </authorList>
    </citation>
    <scope>NUCLEOTIDE SEQUENCE</scope>
    <source>
        <strain evidence="7">CBS 690.94</strain>
    </source>
</reference>
<evidence type="ECO:0000256" key="5">
    <source>
        <dbReference type="ARBA" id="ARBA00023242"/>
    </source>
</evidence>
<dbReference type="CDD" id="cd12148">
    <property type="entry name" value="fungal_TF_MHR"/>
    <property type="match status" value="1"/>
</dbReference>
<keyword evidence="8" id="KW-1185">Reference proteome</keyword>
<comment type="subcellular location">
    <subcellularLocation>
        <location evidence="1">Nucleus</location>
    </subcellularLocation>
</comment>
<dbReference type="PANTHER" id="PTHR47338">
    <property type="entry name" value="ZN(II)2CYS6 TRANSCRIPTION FACTOR (EUROFUNG)-RELATED"/>
    <property type="match status" value="1"/>
</dbReference>